<gene>
    <name evidence="1" type="ORF">HOP12_05560</name>
</gene>
<comment type="caution">
    <text evidence="1">The sequence shown here is derived from an EMBL/GenBank/DDBJ whole genome shotgun (WGS) entry which is preliminary data.</text>
</comment>
<evidence type="ECO:0000313" key="1">
    <source>
        <dbReference type="EMBL" id="NOT33623.1"/>
    </source>
</evidence>
<dbReference type="AlphaFoldDB" id="A0A849SJ21"/>
<dbReference type="Pfam" id="PF13376">
    <property type="entry name" value="OmdA"/>
    <property type="match status" value="1"/>
</dbReference>
<dbReference type="Proteomes" id="UP000580839">
    <property type="component" value="Unassembled WGS sequence"/>
</dbReference>
<proteinExistence type="predicted"/>
<protein>
    <submittedName>
        <fullName evidence="1">Bacteriocin-protection protein</fullName>
    </submittedName>
</protein>
<organism evidence="1 2">
    <name type="scientific">Eiseniibacteriota bacterium</name>
    <dbReference type="NCBI Taxonomy" id="2212470"/>
    <lineage>
        <taxon>Bacteria</taxon>
        <taxon>Candidatus Eiseniibacteriota</taxon>
    </lineage>
</organism>
<accession>A0A849SJ21</accession>
<sequence length="198" mass="22478">MKLGTEKQPLFFTTPAALRRWFQLHHASAELLWLGYYKKGSGKPSVTWPESVDEALCVGWIDGVRKRVSDEVYVIRFTPRRPRSIWSVVNIGRVEALTKAGRMRAAGRAAFEKRTADRSGIYAFERPAAELSPASQRTLRANRKAWSDWQKRPPGYRRTVIHWVMSAKQEATRERRLAALIEACAAGRVIGPMTRSAP</sequence>
<evidence type="ECO:0000313" key="2">
    <source>
        <dbReference type="Proteomes" id="UP000580839"/>
    </source>
</evidence>
<reference evidence="1 2" key="1">
    <citation type="submission" date="2020-04" db="EMBL/GenBank/DDBJ databases">
        <title>Metagenomic profiling of ammonia- and methane-oxidizing microorganisms in a Dutch drinking water treatment plant.</title>
        <authorList>
            <person name="Poghosyan L."/>
            <person name="Leucker S."/>
        </authorList>
    </citation>
    <scope>NUCLEOTIDE SEQUENCE [LARGE SCALE GENOMIC DNA]</scope>
    <source>
        <strain evidence="1">S-RSF-IL-03</strain>
    </source>
</reference>
<dbReference type="EMBL" id="JABFRW010000057">
    <property type="protein sequence ID" value="NOT33623.1"/>
    <property type="molecule type" value="Genomic_DNA"/>
</dbReference>
<name>A0A849SJ21_UNCEI</name>